<dbReference type="EMBL" id="JABMIG020000027">
    <property type="protein sequence ID" value="KAL3801369.1"/>
    <property type="molecule type" value="Genomic_DNA"/>
</dbReference>
<dbReference type="Pfam" id="PF06427">
    <property type="entry name" value="UDP-g_GGTase"/>
    <property type="match status" value="1"/>
</dbReference>
<evidence type="ECO:0000256" key="3">
    <source>
        <dbReference type="ARBA" id="ARBA00022729"/>
    </source>
</evidence>
<evidence type="ECO:0000256" key="4">
    <source>
        <dbReference type="ARBA" id="ARBA00022824"/>
    </source>
</evidence>
<feature type="domain" description="UGGT thioredoxin-like" evidence="9">
    <location>
        <begin position="488"/>
        <end position="596"/>
    </location>
</feature>
<dbReference type="InterPro" id="IPR040694">
    <property type="entry name" value="UGGT_TRXL_2"/>
</dbReference>
<feature type="compositionally biased region" description="Basic and acidic residues" evidence="6">
    <location>
        <begin position="424"/>
        <end position="433"/>
    </location>
</feature>
<evidence type="ECO:0000259" key="10">
    <source>
        <dbReference type="Pfam" id="PF18402"/>
    </source>
</evidence>
<evidence type="ECO:0000256" key="6">
    <source>
        <dbReference type="SAM" id="MobiDB-lite"/>
    </source>
</evidence>
<dbReference type="InterPro" id="IPR040692">
    <property type="entry name" value="UGGT_TRXL_3"/>
</dbReference>
<organism evidence="12 13">
    <name type="scientific">Cyclotella cryptica</name>
    <dbReference type="NCBI Taxonomy" id="29204"/>
    <lineage>
        <taxon>Eukaryota</taxon>
        <taxon>Sar</taxon>
        <taxon>Stramenopiles</taxon>
        <taxon>Ochrophyta</taxon>
        <taxon>Bacillariophyta</taxon>
        <taxon>Coscinodiscophyceae</taxon>
        <taxon>Thalassiosirophycidae</taxon>
        <taxon>Stephanodiscales</taxon>
        <taxon>Stephanodiscaceae</taxon>
        <taxon>Cyclotella</taxon>
    </lineage>
</organism>
<evidence type="ECO:0000256" key="1">
    <source>
        <dbReference type="ARBA" id="ARBA00001913"/>
    </source>
</evidence>
<keyword evidence="13" id="KW-1185">Reference proteome</keyword>
<comment type="caution">
    <text evidence="12">The sequence shown here is derived from an EMBL/GenBank/DDBJ whole genome shotgun (WGS) entry which is preliminary data.</text>
</comment>
<dbReference type="Gene3D" id="3.90.550.10">
    <property type="entry name" value="Spore Coat Polysaccharide Biosynthesis Protein SpsA, Chain A"/>
    <property type="match status" value="1"/>
</dbReference>
<feature type="domain" description="Glucosyltransferase 24 catalytic" evidence="11">
    <location>
        <begin position="1563"/>
        <end position="1834"/>
    </location>
</feature>
<proteinExistence type="predicted"/>
<feature type="chain" id="PRO_5044864279" description="UDP-glucose:glycoprotein glucosyltransferase" evidence="7">
    <location>
        <begin position="30"/>
        <end position="1845"/>
    </location>
</feature>
<accession>A0ABD3QLR8</accession>
<dbReference type="InterPro" id="IPR009448">
    <property type="entry name" value="UDP-g_GGtrans"/>
</dbReference>
<feature type="region of interest" description="Disordered" evidence="6">
    <location>
        <begin position="402"/>
        <end position="433"/>
    </location>
</feature>
<evidence type="ECO:0000259" key="11">
    <source>
        <dbReference type="Pfam" id="PF18404"/>
    </source>
</evidence>
<dbReference type="InterPro" id="IPR040497">
    <property type="entry name" value="Glyco_transf_24"/>
</dbReference>
<reference evidence="12 13" key="1">
    <citation type="journal article" date="2020" name="G3 (Bethesda)">
        <title>Improved Reference Genome for Cyclotella cryptica CCMP332, a Model for Cell Wall Morphogenesis, Salinity Adaptation, and Lipid Production in Diatoms (Bacillariophyta).</title>
        <authorList>
            <person name="Roberts W.R."/>
            <person name="Downey K.M."/>
            <person name="Ruck E.C."/>
            <person name="Traller J.C."/>
            <person name="Alverson A.J."/>
        </authorList>
    </citation>
    <scope>NUCLEOTIDE SEQUENCE [LARGE SCALE GENOMIC DNA]</scope>
    <source>
        <strain evidence="12 13">CCMP332</strain>
    </source>
</reference>
<sequence length="1845" mass="206005">MKSSRTASPTFVILLLLLTLSTCLINIHASDQQEQTSSPTLRRLSSFQQSYTHLIPSDQAVIRHGRRDIEASVKAHGWPSTIFSPLCEAWAYFEAGGSIGKSKDDTSNNNVRDNVSNEASWRYLDALVEKGGIPALDAWIGDSNNVDPDGSSNGDSSWTYANSTKLAIQSAKSSSGSLDENLLPLALALRAHMPHCEMHRSLARDVAIHFGLYNVVARAEPPAAFCVLSRVSTEKDDEKQTVLWDTKVLADAALLPPALKVLEGVKIKQNEMEVNYASLLMPLPEESYHPDITRKNIDDDDFMFEEEDAEVKKGPEETVAILYGQVGTTAFASFYKALMESKVKFVVRHMGHIAYEEEMQASEQHGHGTLSSTQSLASRAIPTALQGYGVRLDIRNVEYKAFDDGPNDKAKDGDSEQSQPDWNDSEHHPDHPARNEYLAGINLKTIMERLDAEADTDAPLPKDLQALQTALLQSHPAQLSSESIVPPAWKRRSLSLQAATVIAYSSDPLETLKGISQNLPSIAHSLSSVSVAESLKTLAEEATDVAAKVGAVSPGWGDAAFGFYVNSREVNVERPSFNVFQLLDVLREEDKKLRDLEGTVRPMLEKTMGVLMGEGRGKGKAFNILKTIRKGMDMGVEKLVRFGKKKSEALVTDQDNEDYDEDEAETSGSSTKKYRIDVGRGGKKAVLYLNDLEKDPEYRSWPNVEEMMMRMQFGQGPTVRRNLFTMLIVLDPASGNVHPAINVLPHLVNSQFPLRIGLLVVSRQDATQKKPSKPGPWNSGNRPFHARDSLILMRHISKRYGGMAAMSCLINVFQPHSEESPSVGDYIHNHVSLLSQIGVFPEDEEADVRQEMELLLKSPPIDDGYEDAFEFATQKMISPGMSFFNGIPFPDASESAFGLGVNEVLRYEQQHVMSLVMQGAITDSKPRSVYANLLSGDNCYKQYHPALRGSEVEYAPMLTNVNDLSLIFPSTNNPVDIRNVDAFFVVEAVLNFDTIDGVNAALNFFDLMQSAPARWHSSKTVSVAFRIVSNPRNGGVNGDPSKASGYASLFCLASRFNIKTLKRAFEIMHENKSFLDAWNSFRTSDEFDEETSQNLVDAVSKMPRCSNEGTLDKDNYYTINGRVYPIEGPFGPFLNEEDIKMLLSVEMDRSIGMTRLISPKFLAEPGKVDKSTDESTILAVHNAIVLSATALNHVFSTSAAAKSTPSSRDSFSGIVEVMDSLGSSRERNPLYFSWNEESAKKRLQVEISVICDPLTEPTQRVAPLLLTIRDSLKLPLRLMIAPRQVVENDLPLSSYYRFAIDPLALPDKNPPTALFSNLPSNHLLTVRMDVPEPWDLQQAFAVQDADNLRCDARYGCGDEAYLLAKAGGEVPEGSLAPNGRIELTQMEYTLKSLLFFGQCYDSSTNSPPNGLQLTLDRSKLKGSSLSHAVGEVQVESDGSTFGTVRGDGPESPTSPHDHTDTLVMKTVGYWQLRANPGIWNLQIEKNSRGAEIYHMVDGSVSQSGRLSVSNNASEFISKSLVMKDFSNHGQILLVKRNKGHETSKLFPEDSNLEATHNEGNEVVHVFSLATGHAYERLLKIMMLSVTKRTKSPVKFWFFENFLSPSFKSSALYMAERIGCQLEFVTYKWPEWLRGQSEKQRLIWGYKILFLDVLFPLDVKKIIYVDADQVVRGDMTELWNLDLEGAPYGYTPFCDSREETLGYQFWRSGFWKNHLRGKPYHISALYVVDLERFRRELVGDKLRATYQQLSADPNSLANLDQDLPNYAQHDVRIFSLPQKWLWCESWCSDETKAEAMTIDLCNNPLHKEAKISMAKRIISGELFEESWEELDAEVERYYQDFLTLRQ</sequence>
<feature type="domain" description="UGGT thioredoxin-like" evidence="10">
    <location>
        <begin position="682"/>
        <end position="935"/>
    </location>
</feature>
<feature type="compositionally biased region" description="Basic and acidic residues" evidence="6">
    <location>
        <begin position="402"/>
        <end position="414"/>
    </location>
</feature>
<dbReference type="InterPro" id="IPR040693">
    <property type="entry name" value="UGGT_TRXL_1"/>
</dbReference>
<dbReference type="Pfam" id="PF18401">
    <property type="entry name" value="Thioredoxin_13"/>
    <property type="match status" value="1"/>
</dbReference>
<keyword evidence="4" id="KW-0256">Endoplasmic reticulum</keyword>
<dbReference type="CDD" id="cd06432">
    <property type="entry name" value="GT8_HUGT1_C_like"/>
    <property type="match status" value="1"/>
</dbReference>
<keyword evidence="3 7" id="KW-0732">Signal</keyword>
<feature type="domain" description="UGGT thioredoxin-like" evidence="8">
    <location>
        <begin position="157"/>
        <end position="350"/>
    </location>
</feature>
<evidence type="ECO:0000259" key="8">
    <source>
        <dbReference type="Pfam" id="PF18400"/>
    </source>
</evidence>
<gene>
    <name evidence="12" type="ORF">HJC23_006979</name>
</gene>
<name>A0ABD3QLR8_9STRA</name>
<evidence type="ECO:0000259" key="9">
    <source>
        <dbReference type="Pfam" id="PF18401"/>
    </source>
</evidence>
<keyword evidence="5" id="KW-0325">Glycoprotein</keyword>
<comment type="cofactor">
    <cofactor evidence="1">
        <name>Ca(2+)</name>
        <dbReference type="ChEBI" id="CHEBI:29108"/>
    </cofactor>
</comment>
<dbReference type="Pfam" id="PF18402">
    <property type="entry name" value="Thioredoxin_14"/>
    <property type="match status" value="1"/>
</dbReference>
<evidence type="ECO:0000256" key="7">
    <source>
        <dbReference type="SAM" id="SignalP"/>
    </source>
</evidence>
<dbReference type="Proteomes" id="UP001516023">
    <property type="component" value="Unassembled WGS sequence"/>
</dbReference>
<dbReference type="Pfam" id="PF18400">
    <property type="entry name" value="Thioredoxin_12"/>
    <property type="match status" value="1"/>
</dbReference>
<dbReference type="PANTHER" id="PTHR11226">
    <property type="entry name" value="UDP-GLUCOSE GLYCOPROTEIN:GLUCOSYLTRANSFERASE"/>
    <property type="match status" value="1"/>
</dbReference>
<feature type="signal peptide" evidence="7">
    <location>
        <begin position="1"/>
        <end position="29"/>
    </location>
</feature>
<feature type="region of interest" description="Disordered" evidence="6">
    <location>
        <begin position="1436"/>
        <end position="1460"/>
    </location>
</feature>
<evidence type="ECO:0000313" key="13">
    <source>
        <dbReference type="Proteomes" id="UP001516023"/>
    </source>
</evidence>
<evidence type="ECO:0000256" key="2">
    <source>
        <dbReference type="ARBA" id="ARBA00004319"/>
    </source>
</evidence>
<evidence type="ECO:0000256" key="5">
    <source>
        <dbReference type="ARBA" id="ARBA00023180"/>
    </source>
</evidence>
<dbReference type="Pfam" id="PF18404">
    <property type="entry name" value="Glyco_transf_24"/>
    <property type="match status" value="1"/>
</dbReference>
<dbReference type="GO" id="GO:0005788">
    <property type="term" value="C:endoplasmic reticulum lumen"/>
    <property type="evidence" value="ECO:0007669"/>
    <property type="project" value="UniProtKB-SubCell"/>
</dbReference>
<dbReference type="PANTHER" id="PTHR11226:SF0">
    <property type="entry name" value="UDP-GLUCOSE:GLYCOPROTEIN GLUCOSYLTRANSFERASE"/>
    <property type="match status" value="1"/>
</dbReference>
<evidence type="ECO:0000313" key="12">
    <source>
        <dbReference type="EMBL" id="KAL3801369.1"/>
    </source>
</evidence>
<evidence type="ECO:0008006" key="14">
    <source>
        <dbReference type="Google" id="ProtNLM"/>
    </source>
</evidence>
<protein>
    <recommendedName>
        <fullName evidence="14">UDP-glucose:glycoprotein glucosyltransferase</fullName>
    </recommendedName>
</protein>
<comment type="subcellular location">
    <subcellularLocation>
        <location evidence="2">Endoplasmic reticulum lumen</location>
    </subcellularLocation>
</comment>
<dbReference type="InterPro" id="IPR029044">
    <property type="entry name" value="Nucleotide-diphossugar_trans"/>
</dbReference>
<dbReference type="SUPFAM" id="SSF53448">
    <property type="entry name" value="Nucleotide-diphospho-sugar transferases"/>
    <property type="match status" value="1"/>
</dbReference>